<feature type="transmembrane region" description="Helical" evidence="8">
    <location>
        <begin position="3265"/>
        <end position="3285"/>
    </location>
</feature>
<evidence type="ECO:0000259" key="9">
    <source>
        <dbReference type="PROSITE" id="PS50125"/>
    </source>
</evidence>
<feature type="transmembrane region" description="Helical" evidence="8">
    <location>
        <begin position="2553"/>
        <end position="2583"/>
    </location>
</feature>
<keyword evidence="11" id="KW-1185">Reference proteome</keyword>
<feature type="region of interest" description="Disordered" evidence="7">
    <location>
        <begin position="3007"/>
        <end position="3082"/>
    </location>
</feature>
<feature type="transmembrane region" description="Helical" evidence="8">
    <location>
        <begin position="3460"/>
        <end position="3477"/>
    </location>
</feature>
<dbReference type="SUPFAM" id="SSF81653">
    <property type="entry name" value="Calcium ATPase, transduction domain A"/>
    <property type="match status" value="1"/>
</dbReference>
<dbReference type="OMA" id="CIPNLNM"/>
<feature type="compositionally biased region" description="Basic and acidic residues" evidence="7">
    <location>
        <begin position="993"/>
        <end position="1005"/>
    </location>
</feature>
<dbReference type="InterPro" id="IPR008250">
    <property type="entry name" value="ATPase_P-typ_transduc_dom_A_sf"/>
</dbReference>
<feature type="transmembrane region" description="Helical" evidence="8">
    <location>
        <begin position="3297"/>
        <end position="3320"/>
    </location>
</feature>
<feature type="transmembrane region" description="Helical" evidence="8">
    <location>
        <begin position="1925"/>
        <end position="1945"/>
    </location>
</feature>
<dbReference type="InterPro" id="IPR029787">
    <property type="entry name" value="Nucleotide_cyclase"/>
</dbReference>
<dbReference type="Pfam" id="PF16212">
    <property type="entry name" value="PhoLip_ATPase_C"/>
    <property type="match status" value="1"/>
</dbReference>
<feature type="region of interest" description="Disordered" evidence="7">
    <location>
        <begin position="3656"/>
        <end position="3679"/>
    </location>
</feature>
<sequence>SDFVLLTFSKRKKMTESFGKSIIVATEDENINGINKKPVWISRKIILNLSGEVKGANKYPSNKYSGCKYNLLQFVFVSLWTRSKRFPIAISFLSILISFFTKQKNQYFKWIILGFVLIFAILPPFIMDIYIYAKIRFQDYKINSRYCIVFDKDKMEFAVSKWRNLKVGDIVCVLDGEQFPADVVVLHSSGKKAYISSEMVDGSRLVRTCEPVGTQTDLERAIKDFILFPARITCDVPSGDINHFEGSLKWEGKPRAKALTIENFALMFSRLRFANWVLGIVVYAGTDTKIAIRQHSALENRNRYNPATRLEKIVSQICIFMFLIVSCLGINIFTNKDSNFETYINKFISLLEVKGKVQRERWLTIAEFAAFFNFFVPITLTAITDIIRIVGIFRFSRNKALTTDYTDEIYNQSLLTYLRLNSCISKEPNFIQVFDDIQDKNNPDSKNSSYNDLKLKLQQNHIDKSSSKPLDITFNKCDFLDSFGAVDISLIHQNSIMETQPMRLKIISLNNGQEYMFKKTQKITACPKFSIISGLLWKHNSVSWQSNESSRFSKGSIKVIRPGRRISMTNFGLIPPNKLELFHYFSVLLAISKLNVIKNKDKNFKSDKNSFGRRGKTSNFDIQNNKKKIRNYYTKLLFQIKGLKNALIDLPPDPIKVEPRDIWPPLPNIKLNSQQSNRQTSVKSINDLSSITSVSVEMDLDLESASKSKINTDCDHHFHPALPIHLFPKRIIQLLNHIILSNQRQRVVLKDSGSFNGQANYQQEEPLNSGIDHHRNQGRKDYQVFDTRKIQINKEDNEEILYLLFNNIVKLTKNFYGWNTGRKYKIPNEYSMLVKNLLMESIDYSLSTCFKGEKEDKNAKLKRISSLNQETDRSLSLISEESEYSSRKSSILIDMLYAMAICNSTVPHLRLIKQNRVPGMKRNISENNFSSSNETLEPHPKVGGMKGLKKDRITSGKRINYYHDIPHEIMNKSIFPFNGHANSNLSNNSSEAKINHDKDPNNRLKNDLKIPFFTKKKTKAVSKSLNVSRSPTINSERRLYIASKSMSMGESMSSDFLNRSSSSRVLSSNDSRLFGKFLNGNKSNAKTSKRSNDGRSIRITHRYNTNYEKLHKQRRVGCLNSHAKEILLTKYYLNYYFNASQFGEELRKSSRDEDQFFESDSENAENMFNNKCWKNLGKRMRNLSFSYRIKSREEKICNYYENFPRSYVKYSGIDEHDLTIVHTAASCGMRLVLVNSQYVVVESLGRTVFSSLIYKSEDKSKQEISMIVKFFQNKDATLYVRGVAEHILPLLNPSLIRPQGHNSATSQCTDLEASKNNNNNTINMASQNYEDLILKIRKLQCQGYKVFIFAKKTISENELAKMSLRHKLSEHNNGFRFLLDSSADDYFQKLKTKLEYLGHVGIEYRIQNKVPKSIRTILDYGIKPWFLFSVSSVNSIRLMHKIFPNYDKIPLIRLDRLPLKNKNKAMSFLSSVYNELKIIMNNNYRVIDKFYLVAEKMIKMENSSKFGEKPVNEDVCSEFEESGNDFFENKKISNIELLKALITISSLNGEIQLSQLESVMTENSITDHLENSGSRNNFCNINEDWLGWGGSISGHGILNSLPGIVFSALQLNEIFESRDLLNYFFSVALISPFVVVSDSTTSDINTISNYLKNNISPRPLILGISGITGNVPVLSSCDISVSVSLSNDISDKDKKINGDYDSKSVKDKNNDKVRLYRLGKIFKVWRLIKKNNKSIKISDTTNNYLLNNFKEEDNSLTISSSRNLDNSTEKDSYFTSEALSEKVENSKLKKKSTISVHNYTIQDIFKNSDDNFVINPVTDVSVRKFHQIIPLLSRAGRLTYYRISLAIFNNIFKLFLLIIPNLLFQFYCEWSWTLLQLLDIVSLYIIFWTVLLPVFYGIYGVDVPKYLLDLPYLYNSSRSGYYSHWINYFSVFMESFVLGIISFYLSVIMCSTSPYKNGISPDISTLSASLTIYCIMGSLFSFLIKIKSFSTSMLVTTLFKLCSILLITLLLSIKKHNSDFTFRLYALYAQHSYIFFLSIPLFISYVVLYNLIFKIIIHHIIPDPATCVKDWWLIHISQSSRVLKSPIILKMKNSFKKMKPACFVSSIFSLIRISFWYEWIMIKIHLQLGIDHQDEYMNPILFESLKIPTLTNLIVSQYQKYFIWKLKNKKNIRQISNKEEDDQSNSINNLTSVEKKEINECHHHMIELNLQPQIIVSSNSINSNNNQLPLRDLHSETMNNEINIQNQMRNVSAGSLSYKKLMKFFRPIEMNYFGDNRVSGQDWSFEDWKRRVIFHANIVWSPKQIYMQSVAPITKKWRAKGIRSLQFAQSLRKFSSRELEEYNSFLLDYALFLADNRVGLVGIQNNDSNYSRALRKSAFSNNIDMISNERSTAQNTRYGKNLDGFSNTVTSVSPITNNSSNVNSRTQEPSTVDLNINLTGSSSNYGRISTFSEDVKALLNPFKLTFKVNQLELEYQIERQIEAYEHRNALRAVLCVISGIFLTLGPFSVNVSNTDYSWVGILSVIFCLAIFMNFVLSYTYGKNKLSLRSQLPLLVMISVSSILTSSHGFALAVIFPIISFIIFRLGFIPGVYVTIIGFLSVVIGQFIWNMPSSYWIRYLPILLGINTFCGFLGYRSELLYRAQFLLETHTNDLRQRQRQILDTMLPSFIVERLLIDQKNNPRFSSENVEDRGTVSILFCDIYDFHSIVALLQPKKLISLLDCFFLTLDCLIDSYNCTKIETVFETYLVASCLDPYDEASANFENFKSKKSNKSSYRQKPRKVTVKKSLKDIINLLRFALQIHKIGSSFFYEIPNTKNMDLSQAETDNQMIGVSPLASLPCSSKDRKGNKNNSFIFTGQEMALKQLKLKIGIHSGRVISGVVGTNKPQYALFGDTVNTASRMKSSCETGKIQVSSMTHDLVKDISILKWKEKRSFVKGKGMMDTFTLESVSGSAYPNYTHIRKQEIRGKGVGAIQIGNYYVKNTSDFDILVLDDILLKYLAKSNDDKKVSQKDSNSVSYSKKLTKEQERTSSPFISSIQLPQPPLPPLLPPLSTSVQNEDERKESRFSQEFPPETFKPIQELGKGIDDCREEAEYDKEDNTEDTPLQDGLLKEIGRQDSFSLNENIGGDIELHLKSQDSSSIGFFKKKELNSAFLVASEHETVAKSNRKRMKTRFRKSTEHSFISISRNSFDYHQKIERSNSDQFAYSVRKDSNYQKSNIIDRRKKEKISDLMSLTLGFKDNEIEQKYLITYYSDLTTLKTIEESLVIVIVTLVLQTLIYTILPCGQNHEDGIPGFRILWTVRIIYISSVFLSWLVLFSTYTNYQIQSSTEISGSVIPGISESGLIRGGGVGEEARQLSGDKWKGQLSLENTKHVGGPILFLNAVLAGGASMLMLTILWQFTMVDNSISLWCDEEILELLLLATVHHNAGLLFKYIVLFDLLIMFLILTIFSVGINVNLEGIVVYCVALLVNIIAAYSRERTGRAIFYGTLVAGNCEKKAEELLVAMLPRKVLVDFQEDKLKLAYIHKNVTFLFSDICGFTQWAMTVEAESVVYMLSSLYAQFDDSLSKFGLFKLFTIGDAYVAMSEPEIDPYEQKSLNVSSQKIKKKNKDNQANISFGTVGGGIGSLGMNFGLGINYLNSVNSYLSHNSSLRSSSPSILSNPISSKQSSSSNGSNNSYNTKNRQIYNLNISQMEGYTPAEGARRSIAMAHDMLEKIAFVREKLSLPELSMRIGLHYGGCIGGIVGSSRLRYEVWGHDVIIGNRMESCGTPGNITISGQLHEVLSKNFNHLFKFSYVGKVSVRKQQIDMYKTRIRKNVQLKINKVSNSENMSNLIRRNIIYNNEKHMEN</sequence>
<dbReference type="PANTHER" id="PTHR11920:SF335">
    <property type="entry name" value="GUANYLATE CYCLASE"/>
    <property type="match status" value="1"/>
</dbReference>
<evidence type="ECO:0000313" key="10">
    <source>
        <dbReference type="EMBL" id="EAK89286.1"/>
    </source>
</evidence>
<dbReference type="KEGG" id="cpv:cgd3_1110"/>
<feature type="transmembrane region" description="Helical" evidence="8">
    <location>
        <begin position="1883"/>
        <end position="1904"/>
    </location>
</feature>
<dbReference type="InParanoid" id="Q5CUX5"/>
<feature type="transmembrane region" description="Helical" evidence="8">
    <location>
        <begin position="2100"/>
        <end position="2120"/>
    </location>
</feature>
<feature type="transmembrane region" description="Helical" evidence="8">
    <location>
        <begin position="2589"/>
        <end position="2608"/>
    </location>
</feature>
<dbReference type="SUPFAM" id="SSF81665">
    <property type="entry name" value="Calcium ATPase, transmembrane domain M"/>
    <property type="match status" value="1"/>
</dbReference>
<dbReference type="GO" id="GO:0035556">
    <property type="term" value="P:intracellular signal transduction"/>
    <property type="evidence" value="ECO:0007669"/>
    <property type="project" value="InterPro"/>
</dbReference>
<feature type="compositionally biased region" description="Polar residues" evidence="7">
    <location>
        <begin position="3011"/>
        <end position="3020"/>
    </location>
</feature>
<dbReference type="InterPro" id="IPR023298">
    <property type="entry name" value="ATPase_P-typ_TM_dom_sf"/>
</dbReference>
<evidence type="ECO:0000313" key="11">
    <source>
        <dbReference type="Proteomes" id="UP000006726"/>
    </source>
</evidence>
<dbReference type="PANTHER" id="PTHR11920">
    <property type="entry name" value="GUANYLYL CYCLASE"/>
    <property type="match status" value="1"/>
</dbReference>
<dbReference type="Gene3D" id="3.30.70.1230">
    <property type="entry name" value="Nucleotide cyclase"/>
    <property type="match status" value="2"/>
</dbReference>
<dbReference type="STRING" id="353152.Q5CUX5"/>
<feature type="transmembrane region" description="Helical" evidence="8">
    <location>
        <begin position="1843"/>
        <end position="1863"/>
    </location>
</feature>
<comment type="caution">
    <text evidence="10">The sequence shown here is derived from an EMBL/GenBank/DDBJ whole genome shotgun (WGS) entry which is preliminary data.</text>
</comment>
<feature type="transmembrane region" description="Helical" evidence="8">
    <location>
        <begin position="1965"/>
        <end position="1984"/>
    </location>
</feature>
<feature type="transmembrane region" description="Helical" evidence="8">
    <location>
        <begin position="313"/>
        <end position="333"/>
    </location>
</feature>
<dbReference type="EMBL" id="AAEE01000004">
    <property type="protein sequence ID" value="EAK89286.1"/>
    <property type="molecule type" value="Genomic_DNA"/>
</dbReference>
<feature type="compositionally biased region" description="Pro residues" evidence="7">
    <location>
        <begin position="3040"/>
        <end position="3049"/>
    </location>
</feature>
<feature type="transmembrane region" description="Helical" evidence="8">
    <location>
        <begin position="368"/>
        <end position="390"/>
    </location>
</feature>
<gene>
    <name evidence="10" type="ORF">cgd3_1110</name>
</gene>
<dbReference type="CDD" id="cd07302">
    <property type="entry name" value="CHD"/>
    <property type="match status" value="2"/>
</dbReference>
<accession>Q5CUX5</accession>
<feature type="transmembrane region" description="Helical" evidence="8">
    <location>
        <begin position="2489"/>
        <end position="2509"/>
    </location>
</feature>
<keyword evidence="6" id="KW-0456">Lyase</keyword>
<dbReference type="GO" id="GO:0004383">
    <property type="term" value="F:guanylate cyclase activity"/>
    <property type="evidence" value="ECO:0007669"/>
    <property type="project" value="TreeGrafter"/>
</dbReference>
<dbReference type="GO" id="GO:0001653">
    <property type="term" value="F:peptide receptor activity"/>
    <property type="evidence" value="ECO:0007669"/>
    <property type="project" value="TreeGrafter"/>
</dbReference>
<dbReference type="Gene3D" id="2.70.150.10">
    <property type="entry name" value="Calcium-transporting ATPase, cytoplasmic transduction domain A"/>
    <property type="match status" value="1"/>
</dbReference>
<keyword evidence="3" id="KW-0547">Nucleotide-binding</keyword>
<reference evidence="10 11" key="1">
    <citation type="journal article" date="2004" name="Science">
        <title>Complete genome sequence of the apicomplexan, Cryptosporidium parvum.</title>
        <authorList>
            <person name="Abrahamsen M.S."/>
            <person name="Templeton T.J."/>
            <person name="Enomoto S."/>
            <person name="Abrahante J.E."/>
            <person name="Zhu G."/>
            <person name="Lancto C.A."/>
            <person name="Deng M."/>
            <person name="Liu C."/>
            <person name="Widmer G."/>
            <person name="Tzipori S."/>
            <person name="Buck G.A."/>
            <person name="Xu P."/>
            <person name="Bankier A.T."/>
            <person name="Dear P.H."/>
            <person name="Konfortov B.A."/>
            <person name="Spriggs H.F."/>
            <person name="Iyer L."/>
            <person name="Anantharaman V."/>
            <person name="Aravind L."/>
            <person name="Kapur V."/>
        </authorList>
    </citation>
    <scope>NUCLEOTIDE SEQUENCE [LARGE SCALE GENOMIC DNA]</scope>
    <source>
        <strain evidence="11">Iowa II</strain>
    </source>
</reference>
<feature type="region of interest" description="Disordered" evidence="7">
    <location>
        <begin position="926"/>
        <end position="948"/>
    </location>
</feature>
<feature type="transmembrane region" description="Helical" evidence="8">
    <location>
        <begin position="2521"/>
        <end position="2541"/>
    </location>
</feature>
<dbReference type="GO" id="GO:0000166">
    <property type="term" value="F:nucleotide binding"/>
    <property type="evidence" value="ECO:0007669"/>
    <property type="project" value="UniProtKB-KW"/>
</dbReference>
<dbReference type="InterPro" id="IPR001054">
    <property type="entry name" value="A/G_cyclase"/>
</dbReference>
<comment type="subcellular location">
    <subcellularLocation>
        <location evidence="1">Membrane</location>
    </subcellularLocation>
</comment>
<dbReference type="OrthoDB" id="354346at2759"/>
<feature type="transmembrane region" description="Helical" evidence="8">
    <location>
        <begin position="3378"/>
        <end position="3398"/>
    </location>
</feature>
<dbReference type="GeneID" id="3373840"/>
<keyword evidence="4 8" id="KW-1133">Transmembrane helix</keyword>
<dbReference type="Pfam" id="PF00211">
    <property type="entry name" value="Guanylate_cyc"/>
    <property type="match status" value="3"/>
</dbReference>
<feature type="transmembrane region" description="Helical" evidence="8">
    <location>
        <begin position="2033"/>
        <end position="2052"/>
    </location>
</feature>
<proteinExistence type="predicted"/>
<keyword evidence="5 8" id="KW-0472">Membrane</keyword>
<feature type="transmembrane region" description="Helical" evidence="8">
    <location>
        <begin position="1991"/>
        <end position="2013"/>
    </location>
</feature>
<feature type="transmembrane region" description="Helical" evidence="8">
    <location>
        <begin position="3434"/>
        <end position="3454"/>
    </location>
</feature>
<dbReference type="InterPro" id="IPR050401">
    <property type="entry name" value="Cyclic_nucleotide_synthase"/>
</dbReference>
<dbReference type="PROSITE" id="PS50125">
    <property type="entry name" value="GUANYLATE_CYCLASE_2"/>
    <property type="match status" value="2"/>
</dbReference>
<name>Q5CUX5_CRYPI</name>
<keyword evidence="2 8" id="KW-0812">Transmembrane</keyword>
<evidence type="ECO:0000256" key="2">
    <source>
        <dbReference type="ARBA" id="ARBA00022692"/>
    </source>
</evidence>
<dbReference type="SUPFAM" id="SSF55073">
    <property type="entry name" value="Nucleotide cyclase"/>
    <property type="match status" value="2"/>
</dbReference>
<feature type="domain" description="Guanylate cyclase" evidence="9">
    <location>
        <begin position="3530"/>
        <end position="3765"/>
    </location>
</feature>
<dbReference type="GO" id="GO:0007168">
    <property type="term" value="P:receptor guanylyl cyclase signaling pathway"/>
    <property type="evidence" value="ECO:0007669"/>
    <property type="project" value="TreeGrafter"/>
</dbReference>
<feature type="transmembrane region" description="Helical" evidence="8">
    <location>
        <begin position="2615"/>
        <end position="2634"/>
    </location>
</feature>
<feature type="domain" description="Guanylate cyclase" evidence="9">
    <location>
        <begin position="2695"/>
        <end position="2902"/>
    </location>
</feature>
<evidence type="ECO:0000256" key="4">
    <source>
        <dbReference type="ARBA" id="ARBA00022989"/>
    </source>
</evidence>
<dbReference type="SMART" id="SM00044">
    <property type="entry name" value="CYCc"/>
    <property type="match status" value="2"/>
</dbReference>
<dbReference type="Proteomes" id="UP000006726">
    <property type="component" value="Chromosome 3"/>
</dbReference>
<feature type="non-terminal residue" evidence="10">
    <location>
        <position position="1"/>
    </location>
</feature>
<feature type="region of interest" description="Disordered" evidence="7">
    <location>
        <begin position="986"/>
        <end position="1005"/>
    </location>
</feature>
<dbReference type="RefSeq" id="XP_626689.1">
    <property type="nucleotide sequence ID" value="XM_626689.1"/>
</dbReference>
<protein>
    <submittedName>
        <fullName evidence="10">P-type ATpase fused to two adenyl cyclase domains and 21 predicted transmembrane regions</fullName>
    </submittedName>
</protein>
<evidence type="ECO:0000256" key="8">
    <source>
        <dbReference type="SAM" id="Phobius"/>
    </source>
</evidence>
<feature type="transmembrane region" description="Helical" evidence="8">
    <location>
        <begin position="107"/>
        <end position="133"/>
    </location>
</feature>
<evidence type="ECO:0000256" key="6">
    <source>
        <dbReference type="ARBA" id="ARBA00023239"/>
    </source>
</evidence>
<evidence type="ECO:0000256" key="3">
    <source>
        <dbReference type="ARBA" id="ARBA00022741"/>
    </source>
</evidence>
<evidence type="ECO:0000256" key="7">
    <source>
        <dbReference type="SAM" id="MobiDB-lite"/>
    </source>
</evidence>
<organism evidence="10 11">
    <name type="scientific">Cryptosporidium parvum (strain Iowa II)</name>
    <dbReference type="NCBI Taxonomy" id="353152"/>
    <lineage>
        <taxon>Eukaryota</taxon>
        <taxon>Sar</taxon>
        <taxon>Alveolata</taxon>
        <taxon>Apicomplexa</taxon>
        <taxon>Conoidasida</taxon>
        <taxon>Coccidia</taxon>
        <taxon>Eucoccidiorida</taxon>
        <taxon>Eimeriorina</taxon>
        <taxon>Cryptosporidiidae</taxon>
        <taxon>Cryptosporidium</taxon>
    </lineage>
</organism>
<dbReference type="GO" id="GO:0004016">
    <property type="term" value="F:adenylate cyclase activity"/>
    <property type="evidence" value="ECO:0007669"/>
    <property type="project" value="TreeGrafter"/>
</dbReference>
<dbReference type="InterPro" id="IPR032630">
    <property type="entry name" value="P_typ_ATPase_c"/>
</dbReference>
<dbReference type="GO" id="GO:0005886">
    <property type="term" value="C:plasma membrane"/>
    <property type="evidence" value="ECO:0007669"/>
    <property type="project" value="TreeGrafter"/>
</dbReference>
<evidence type="ECO:0000256" key="1">
    <source>
        <dbReference type="ARBA" id="ARBA00004370"/>
    </source>
</evidence>
<evidence type="ECO:0000256" key="5">
    <source>
        <dbReference type="ARBA" id="ARBA00023136"/>
    </source>
</evidence>